<keyword evidence="3 8" id="KW-0545">Nucleotide biosynthesis</keyword>
<evidence type="ECO:0000256" key="4">
    <source>
        <dbReference type="ARBA" id="ARBA00022741"/>
    </source>
</evidence>
<dbReference type="InterPro" id="IPR007862">
    <property type="entry name" value="Adenylate_kinase_lid-dom"/>
</dbReference>
<organism evidence="12 13">
    <name type="scientific">Faecalibacterium prausnitzii</name>
    <dbReference type="NCBI Taxonomy" id="853"/>
    <lineage>
        <taxon>Bacteria</taxon>
        <taxon>Bacillati</taxon>
        <taxon>Bacillota</taxon>
        <taxon>Clostridia</taxon>
        <taxon>Eubacteriales</taxon>
        <taxon>Oscillospiraceae</taxon>
        <taxon>Faecalibacterium</taxon>
    </lineage>
</organism>
<dbReference type="UniPathway" id="UPA00588">
    <property type="reaction ID" value="UER00649"/>
</dbReference>
<dbReference type="PRINTS" id="PR00094">
    <property type="entry name" value="ADENYLTKNASE"/>
</dbReference>
<dbReference type="GO" id="GO:0008270">
    <property type="term" value="F:zinc ion binding"/>
    <property type="evidence" value="ECO:0007669"/>
    <property type="project" value="UniProtKB-UniRule"/>
</dbReference>
<evidence type="ECO:0000313" key="13">
    <source>
        <dbReference type="Proteomes" id="UP000250583"/>
    </source>
</evidence>
<feature type="binding site" evidence="8">
    <location>
        <position position="92"/>
    </location>
    <ligand>
        <name>AMP</name>
        <dbReference type="ChEBI" id="CHEBI:456215"/>
    </ligand>
</feature>
<dbReference type="GO" id="GO:0005524">
    <property type="term" value="F:ATP binding"/>
    <property type="evidence" value="ECO:0007669"/>
    <property type="project" value="UniProtKB-UniRule"/>
</dbReference>
<proteinExistence type="inferred from homology"/>
<dbReference type="Pfam" id="PF00406">
    <property type="entry name" value="ADK"/>
    <property type="match status" value="1"/>
</dbReference>
<dbReference type="GO" id="GO:0005737">
    <property type="term" value="C:cytoplasm"/>
    <property type="evidence" value="ECO:0007669"/>
    <property type="project" value="UniProtKB-SubCell"/>
</dbReference>
<keyword evidence="8" id="KW-0963">Cytoplasm</keyword>
<comment type="function">
    <text evidence="8">Catalyzes the reversible transfer of the terminal phosphate group between ATP and AMP. Plays an important role in cellular energy homeostasis and in adenine nucleotide metabolism.</text>
</comment>
<feature type="binding site" evidence="8">
    <location>
        <position position="36"/>
    </location>
    <ligand>
        <name>AMP</name>
        <dbReference type="ChEBI" id="CHEBI:456215"/>
    </ligand>
</feature>
<evidence type="ECO:0000256" key="1">
    <source>
        <dbReference type="ARBA" id="ARBA00022679"/>
    </source>
</evidence>
<feature type="binding site" evidence="8">
    <location>
        <begin position="57"/>
        <end position="59"/>
    </location>
    <ligand>
        <name>AMP</name>
        <dbReference type="ChEBI" id="CHEBI:456215"/>
    </ligand>
</feature>
<comment type="caution">
    <text evidence="12">The sequence shown here is derived from an EMBL/GenBank/DDBJ whole genome shotgun (WGS) entry which is preliminary data.</text>
</comment>
<feature type="binding site" evidence="8">
    <location>
        <position position="156"/>
    </location>
    <ligand>
        <name>AMP</name>
        <dbReference type="ChEBI" id="CHEBI:456215"/>
    </ligand>
</feature>
<evidence type="ECO:0000256" key="3">
    <source>
        <dbReference type="ARBA" id="ARBA00022727"/>
    </source>
</evidence>
<dbReference type="RefSeq" id="WP_022256984.1">
    <property type="nucleotide sequence ID" value="NZ_DAWEON010000044.1"/>
</dbReference>
<keyword evidence="2 8" id="KW-0479">Metal-binding</keyword>
<evidence type="ECO:0000256" key="5">
    <source>
        <dbReference type="ARBA" id="ARBA00022777"/>
    </source>
</evidence>
<sequence>MNLILLGAPGAGKGTQAEILCAKLNIPSISTGNILRAAVKDGTEMGLKAKSFMDAGALVPDEVIIGILKERLAQPDCANGFILDGVPRTIAQAEAIEKMGIQIDKAVELSVADEVIVERMGGRRVCEKCGASYHIINKKSKVEGVCDCCGGKLVTRKDDEPATVLDRLKAYHEQTEPLVAFYKERNKLAVIPFSPSIEATTAEVMKALEA</sequence>
<evidence type="ECO:0000256" key="9">
    <source>
        <dbReference type="RuleBase" id="RU003330"/>
    </source>
</evidence>
<keyword evidence="5 8" id="KW-0418">Kinase</keyword>
<comment type="caution">
    <text evidence="8">Lacks conserved residue(s) required for the propagation of feature annotation.</text>
</comment>
<comment type="similarity">
    <text evidence="8 9">Belongs to the adenylate kinase family.</text>
</comment>
<comment type="catalytic activity">
    <reaction evidence="8 10">
        <text>AMP + ATP = 2 ADP</text>
        <dbReference type="Rhea" id="RHEA:12973"/>
        <dbReference type="ChEBI" id="CHEBI:30616"/>
        <dbReference type="ChEBI" id="CHEBI:456215"/>
        <dbReference type="ChEBI" id="CHEBI:456216"/>
        <dbReference type="EC" id="2.7.4.3"/>
    </reaction>
</comment>
<gene>
    <name evidence="8" type="primary">adk</name>
    <name evidence="12" type="ORF">C4N22_06030</name>
</gene>
<keyword evidence="1 8" id="KW-0808">Transferase</keyword>
<comment type="subcellular location">
    <subcellularLocation>
        <location evidence="8 10">Cytoplasm</location>
    </subcellularLocation>
</comment>
<dbReference type="SUPFAM" id="SSF52540">
    <property type="entry name" value="P-loop containing nucleoside triphosphate hydrolases"/>
    <property type="match status" value="1"/>
</dbReference>
<feature type="binding site" evidence="8">
    <location>
        <position position="149"/>
    </location>
    <ligand>
        <name>Zn(2+)</name>
        <dbReference type="ChEBI" id="CHEBI:29105"/>
        <note>structural</note>
    </ligand>
</feature>
<accession>A0A1Q6Q7T0</accession>
<protein>
    <recommendedName>
        <fullName evidence="8 10">Adenylate kinase</fullName>
        <shortName evidence="8">AK</shortName>
        <ecNumber evidence="8 10">2.7.4.3</ecNumber>
    </recommendedName>
    <alternativeName>
        <fullName evidence="8">ATP-AMP transphosphorylase</fullName>
    </alternativeName>
    <alternativeName>
        <fullName evidence="8">ATP:AMP phosphotransferase</fullName>
    </alternativeName>
    <alternativeName>
        <fullName evidence="8">Adenylate monophosphate kinase</fullName>
    </alternativeName>
</protein>
<dbReference type="InterPro" id="IPR000850">
    <property type="entry name" value="Adenylat/UMP-CMP_kin"/>
</dbReference>
<dbReference type="Proteomes" id="UP000250583">
    <property type="component" value="Unassembled WGS sequence"/>
</dbReference>
<dbReference type="AlphaFoldDB" id="A0A1Q6Q7T0"/>
<evidence type="ECO:0000256" key="8">
    <source>
        <dbReference type="HAMAP-Rule" id="MF_00235"/>
    </source>
</evidence>
<feature type="region of interest" description="LID" evidence="8">
    <location>
        <begin position="122"/>
        <end position="159"/>
    </location>
</feature>
<evidence type="ECO:0000256" key="7">
    <source>
        <dbReference type="ARBA" id="ARBA00022840"/>
    </source>
</evidence>
<comment type="domain">
    <text evidence="8">Consists of three domains, a large central CORE domain and two small peripheral domains, NMPbind and LID, which undergo movements during catalysis. The LID domain closes over the site of phosphoryl transfer upon ATP binding. Assembling and dissambling the active center during each catalytic cycle provides an effective means to prevent ATP hydrolysis. Some bacteria have evolved a zinc-coordinating structure that stabilizes the LID domain.</text>
</comment>
<evidence type="ECO:0000256" key="10">
    <source>
        <dbReference type="RuleBase" id="RU003331"/>
    </source>
</evidence>
<dbReference type="NCBIfam" id="TIGR01351">
    <property type="entry name" value="adk"/>
    <property type="match status" value="1"/>
</dbReference>
<feature type="binding site" evidence="8">
    <location>
        <position position="146"/>
    </location>
    <ligand>
        <name>Zn(2+)</name>
        <dbReference type="ChEBI" id="CHEBI:29105"/>
        <note>structural</note>
    </ligand>
</feature>
<keyword evidence="4 8" id="KW-0547">Nucleotide-binding</keyword>
<evidence type="ECO:0000256" key="2">
    <source>
        <dbReference type="ARBA" id="ARBA00022723"/>
    </source>
</evidence>
<feature type="binding site" evidence="8">
    <location>
        <position position="126"/>
    </location>
    <ligand>
        <name>Zn(2+)</name>
        <dbReference type="ChEBI" id="CHEBI:29105"/>
        <note>structural</note>
    </ligand>
</feature>
<dbReference type="InterPro" id="IPR027417">
    <property type="entry name" value="P-loop_NTPase"/>
</dbReference>
<comment type="pathway">
    <text evidence="8">Purine metabolism; AMP biosynthesis via salvage pathway; AMP from ADP: step 1/1.</text>
</comment>
<feature type="binding site" evidence="8">
    <location>
        <position position="195"/>
    </location>
    <ligand>
        <name>ATP</name>
        <dbReference type="ChEBI" id="CHEBI:30616"/>
    </ligand>
</feature>
<evidence type="ECO:0000313" key="12">
    <source>
        <dbReference type="EMBL" id="RAW59285.1"/>
    </source>
</evidence>
<dbReference type="CDD" id="cd01428">
    <property type="entry name" value="ADK"/>
    <property type="match status" value="1"/>
</dbReference>
<feature type="binding site" evidence="8">
    <location>
        <position position="31"/>
    </location>
    <ligand>
        <name>AMP</name>
        <dbReference type="ChEBI" id="CHEBI:456215"/>
    </ligand>
</feature>
<dbReference type="EMBL" id="PRLE01000003">
    <property type="protein sequence ID" value="RAW59285.1"/>
    <property type="molecule type" value="Genomic_DNA"/>
</dbReference>
<feature type="binding site" evidence="8">
    <location>
        <begin position="10"/>
        <end position="15"/>
    </location>
    <ligand>
        <name>ATP</name>
        <dbReference type="ChEBI" id="CHEBI:30616"/>
    </ligand>
</feature>
<dbReference type="PANTHER" id="PTHR23359">
    <property type="entry name" value="NUCLEOTIDE KINASE"/>
    <property type="match status" value="1"/>
</dbReference>
<feature type="domain" description="Adenylate kinase active site lid" evidence="11">
    <location>
        <begin position="123"/>
        <end position="158"/>
    </location>
</feature>
<keyword evidence="7 8" id="KW-0067">ATP-binding</keyword>
<dbReference type="InterPro" id="IPR006259">
    <property type="entry name" value="Adenyl_kin_sub"/>
</dbReference>
<dbReference type="NCBIfam" id="NF001381">
    <property type="entry name" value="PRK00279.1-3"/>
    <property type="match status" value="1"/>
</dbReference>
<dbReference type="GO" id="GO:0044209">
    <property type="term" value="P:AMP salvage"/>
    <property type="evidence" value="ECO:0007669"/>
    <property type="project" value="UniProtKB-UniRule"/>
</dbReference>
<dbReference type="Pfam" id="PF05191">
    <property type="entry name" value="ADK_lid"/>
    <property type="match status" value="1"/>
</dbReference>
<evidence type="ECO:0000256" key="6">
    <source>
        <dbReference type="ARBA" id="ARBA00022833"/>
    </source>
</evidence>
<feature type="binding site" evidence="8">
    <location>
        <begin position="132"/>
        <end position="133"/>
    </location>
    <ligand>
        <name>ATP</name>
        <dbReference type="ChEBI" id="CHEBI:30616"/>
    </ligand>
</feature>
<reference evidence="12 13" key="1">
    <citation type="submission" date="2018-02" db="EMBL/GenBank/DDBJ databases">
        <title>Complete genome sequencing of Faecalibacterium prausnitzii strains isolated from the human gut.</title>
        <authorList>
            <person name="Fitzgerald B.C."/>
            <person name="Shkoporov A.N."/>
            <person name="Ross P.R."/>
            <person name="Hill C."/>
        </authorList>
    </citation>
    <scope>NUCLEOTIDE SEQUENCE [LARGE SCALE GENOMIC DNA]</scope>
    <source>
        <strain evidence="12 13">APC923/61-1</strain>
    </source>
</reference>
<dbReference type="Gene3D" id="3.40.50.300">
    <property type="entry name" value="P-loop containing nucleotide triphosphate hydrolases"/>
    <property type="match status" value="1"/>
</dbReference>
<dbReference type="OrthoDB" id="9805030at2"/>
<feature type="binding site" evidence="8">
    <location>
        <position position="123"/>
    </location>
    <ligand>
        <name>ATP</name>
        <dbReference type="ChEBI" id="CHEBI:30616"/>
    </ligand>
</feature>
<dbReference type="EC" id="2.7.4.3" evidence="8 10"/>
<evidence type="ECO:0000259" key="11">
    <source>
        <dbReference type="Pfam" id="PF05191"/>
    </source>
</evidence>
<dbReference type="NCBIfam" id="NF001380">
    <property type="entry name" value="PRK00279.1-2"/>
    <property type="match status" value="1"/>
</dbReference>
<dbReference type="FunFam" id="3.40.50.300:FF:000106">
    <property type="entry name" value="Adenylate kinase mitochondrial"/>
    <property type="match status" value="1"/>
</dbReference>
<comment type="subunit">
    <text evidence="8 10">Monomer.</text>
</comment>
<dbReference type="HAMAP" id="MF_00235">
    <property type="entry name" value="Adenylate_kinase_Adk"/>
    <property type="match status" value="1"/>
</dbReference>
<feature type="binding site" evidence="8">
    <location>
        <position position="167"/>
    </location>
    <ligand>
        <name>AMP</name>
        <dbReference type="ChEBI" id="CHEBI:456215"/>
    </ligand>
</feature>
<feature type="binding site" evidence="8">
    <location>
        <position position="129"/>
    </location>
    <ligand>
        <name>Zn(2+)</name>
        <dbReference type="ChEBI" id="CHEBI:29105"/>
        <note>structural</note>
    </ligand>
</feature>
<dbReference type="GO" id="GO:0004017">
    <property type="term" value="F:AMP kinase activity"/>
    <property type="evidence" value="ECO:0007669"/>
    <property type="project" value="UniProtKB-UniRule"/>
</dbReference>
<keyword evidence="6 8" id="KW-0862">Zinc</keyword>
<feature type="region of interest" description="NMP" evidence="8">
    <location>
        <begin position="30"/>
        <end position="59"/>
    </location>
</feature>
<name>A0A1Q6Q7T0_9FIRM</name>